<dbReference type="PANTHER" id="PTHR13887:SF56">
    <property type="entry name" value="THIOREDOXIN-LIKE REDUCTASE RV2466C"/>
    <property type="match status" value="1"/>
</dbReference>
<evidence type="ECO:0000259" key="4">
    <source>
        <dbReference type="PROSITE" id="PS51352"/>
    </source>
</evidence>
<protein>
    <submittedName>
        <fullName evidence="5">DsbA family protein</fullName>
    </submittedName>
</protein>
<dbReference type="Gene3D" id="3.40.30.10">
    <property type="entry name" value="Glutaredoxin"/>
    <property type="match status" value="1"/>
</dbReference>
<feature type="chain" id="PRO_5045767943" evidence="3">
    <location>
        <begin position="29"/>
        <end position="215"/>
    </location>
</feature>
<dbReference type="SUPFAM" id="SSF52833">
    <property type="entry name" value="Thioredoxin-like"/>
    <property type="match status" value="1"/>
</dbReference>
<comment type="caution">
    <text evidence="5">The sequence shown here is derived from an EMBL/GenBank/DDBJ whole genome shotgun (WGS) entry which is preliminary data.</text>
</comment>
<feature type="domain" description="Thioredoxin" evidence="4">
    <location>
        <begin position="22"/>
        <end position="212"/>
    </location>
</feature>
<comment type="similarity">
    <text evidence="2">Belongs to the thioredoxin family. DsbA subfamily.</text>
</comment>
<dbReference type="InterPro" id="IPR012336">
    <property type="entry name" value="Thioredoxin-like_fold"/>
</dbReference>
<dbReference type="Pfam" id="PF13462">
    <property type="entry name" value="Thioredoxin_4"/>
    <property type="match status" value="1"/>
</dbReference>
<evidence type="ECO:0000313" key="5">
    <source>
        <dbReference type="EMBL" id="MEN3930379.1"/>
    </source>
</evidence>
<dbReference type="PROSITE" id="PS51352">
    <property type="entry name" value="THIOREDOXIN_2"/>
    <property type="match status" value="1"/>
</dbReference>
<evidence type="ECO:0000256" key="2">
    <source>
        <dbReference type="ARBA" id="ARBA00005791"/>
    </source>
</evidence>
<comment type="function">
    <text evidence="1">May be required for disulfide bond formation in some proteins.</text>
</comment>
<name>A0ABV0BHC4_9HYPH</name>
<feature type="signal peptide" evidence="3">
    <location>
        <begin position="1"/>
        <end position="28"/>
    </location>
</feature>
<dbReference type="Proteomes" id="UP001418637">
    <property type="component" value="Unassembled WGS sequence"/>
</dbReference>
<proteinExistence type="inferred from homology"/>
<evidence type="ECO:0000256" key="3">
    <source>
        <dbReference type="SAM" id="SignalP"/>
    </source>
</evidence>
<keyword evidence="3" id="KW-0732">Signal</keyword>
<evidence type="ECO:0000256" key="1">
    <source>
        <dbReference type="ARBA" id="ARBA00003565"/>
    </source>
</evidence>
<reference evidence="5 6" key="1">
    <citation type="submission" date="2024-04" db="EMBL/GenBank/DDBJ databases">
        <title>A novel species isolated from cricket.</title>
        <authorList>
            <person name="Wang H.-C."/>
        </authorList>
    </citation>
    <scope>NUCLEOTIDE SEQUENCE [LARGE SCALE GENOMIC DNA]</scope>
    <source>
        <strain evidence="5 6">WL0021</strain>
    </source>
</reference>
<dbReference type="PANTHER" id="PTHR13887">
    <property type="entry name" value="GLUTATHIONE S-TRANSFERASE KAPPA"/>
    <property type="match status" value="1"/>
</dbReference>
<dbReference type="InterPro" id="IPR013766">
    <property type="entry name" value="Thioredoxin_domain"/>
</dbReference>
<gene>
    <name evidence="5" type="ORF">WJT86_04790</name>
</gene>
<keyword evidence="6" id="KW-1185">Reference proteome</keyword>
<organism evidence="5 6">
    <name type="scientific">Hohaiivirga grylli</name>
    <dbReference type="NCBI Taxonomy" id="3133970"/>
    <lineage>
        <taxon>Bacteria</taxon>
        <taxon>Pseudomonadati</taxon>
        <taxon>Pseudomonadota</taxon>
        <taxon>Alphaproteobacteria</taxon>
        <taxon>Hyphomicrobiales</taxon>
        <taxon>Methylobacteriaceae</taxon>
        <taxon>Hohaiivirga</taxon>
    </lineage>
</organism>
<dbReference type="InterPro" id="IPR036249">
    <property type="entry name" value="Thioredoxin-like_sf"/>
</dbReference>
<evidence type="ECO:0000313" key="6">
    <source>
        <dbReference type="Proteomes" id="UP001418637"/>
    </source>
</evidence>
<dbReference type="EMBL" id="JBBYXI010000002">
    <property type="protein sequence ID" value="MEN3930379.1"/>
    <property type="molecule type" value="Genomic_DNA"/>
</dbReference>
<sequence>MINRRALMTVLGLIAGLASFLPMNGAKAQDSVSIMELGVAGPLGDMPLGPEDAKVTIYEYSSFTCSHCADFHNKTYPELKKLYVDTGKVRYIRREIGFDQLAIGASVLARCSDKSKFHAVSDLLFKMQDKWAFTATPADNLRAIMRQTGMSDEQFDACLKNKDIIDGIQSVVNRAKTVLKIEATPTFFINGKRVVGAYPLEEFKKQIDEALAAAK</sequence>
<accession>A0ABV0BHC4</accession>
<dbReference type="RefSeq" id="WP_346336390.1">
    <property type="nucleotide sequence ID" value="NZ_JBBYXI010000002.1"/>
</dbReference>